<accession>A0A812ITN3</accession>
<evidence type="ECO:0000313" key="2">
    <source>
        <dbReference type="EMBL" id="CAE7186325.1"/>
    </source>
</evidence>
<feature type="signal peptide" evidence="1">
    <location>
        <begin position="1"/>
        <end position="24"/>
    </location>
</feature>
<comment type="caution">
    <text evidence="2">The sequence shown here is derived from an EMBL/GenBank/DDBJ whole genome shotgun (WGS) entry which is preliminary data.</text>
</comment>
<protein>
    <submittedName>
        <fullName evidence="2">Uncharacterized protein</fullName>
    </submittedName>
</protein>
<dbReference type="OrthoDB" id="412344at2759"/>
<dbReference type="Proteomes" id="UP000601435">
    <property type="component" value="Unassembled WGS sequence"/>
</dbReference>
<proteinExistence type="predicted"/>
<sequence length="172" mass="19771">MSLSIRQWHRRLLLSAGMLMLACMRQETMFLTASPSGRDRVILRARIPPEADPSIPWHPLMRKGRPHGPIRLPASFEALRSLRVFKAPRLNADLFPERVVQKGTHFSVEEVAYDGQVRGQPIFFLKPKRVFYKANRNLPDDGEDYGEGGWLCGVGTEKGAWFTRKLVRRLKF</sequence>
<dbReference type="AlphaFoldDB" id="A0A812ITN3"/>
<feature type="chain" id="PRO_5032981763" evidence="1">
    <location>
        <begin position="25"/>
        <end position="172"/>
    </location>
</feature>
<keyword evidence="1" id="KW-0732">Signal</keyword>
<gene>
    <name evidence="2" type="ORF">SNEC2469_LOCUS915</name>
</gene>
<organism evidence="2 3">
    <name type="scientific">Symbiodinium necroappetens</name>
    <dbReference type="NCBI Taxonomy" id="1628268"/>
    <lineage>
        <taxon>Eukaryota</taxon>
        <taxon>Sar</taxon>
        <taxon>Alveolata</taxon>
        <taxon>Dinophyceae</taxon>
        <taxon>Suessiales</taxon>
        <taxon>Symbiodiniaceae</taxon>
        <taxon>Symbiodinium</taxon>
    </lineage>
</organism>
<keyword evidence="3" id="KW-1185">Reference proteome</keyword>
<evidence type="ECO:0000256" key="1">
    <source>
        <dbReference type="SAM" id="SignalP"/>
    </source>
</evidence>
<name>A0A812ITN3_9DINO</name>
<dbReference type="EMBL" id="CAJNJA010005238">
    <property type="protein sequence ID" value="CAE7186325.1"/>
    <property type="molecule type" value="Genomic_DNA"/>
</dbReference>
<evidence type="ECO:0000313" key="3">
    <source>
        <dbReference type="Proteomes" id="UP000601435"/>
    </source>
</evidence>
<dbReference type="PROSITE" id="PS51257">
    <property type="entry name" value="PROKAR_LIPOPROTEIN"/>
    <property type="match status" value="1"/>
</dbReference>
<reference evidence="2" key="1">
    <citation type="submission" date="2021-02" db="EMBL/GenBank/DDBJ databases">
        <authorList>
            <person name="Dougan E. K."/>
            <person name="Rhodes N."/>
            <person name="Thang M."/>
            <person name="Chan C."/>
        </authorList>
    </citation>
    <scope>NUCLEOTIDE SEQUENCE</scope>
</reference>